<dbReference type="AlphaFoldDB" id="A0AAD4R3Q0"/>
<reference evidence="1" key="1">
    <citation type="submission" date="2022-01" db="EMBL/GenBank/DDBJ databases">
        <title>Genome Sequence Resource for Two Populations of Ditylenchus destructor, the Migratory Endoparasitic Phytonematode.</title>
        <authorList>
            <person name="Zhang H."/>
            <person name="Lin R."/>
            <person name="Xie B."/>
        </authorList>
    </citation>
    <scope>NUCLEOTIDE SEQUENCE</scope>
    <source>
        <strain evidence="1">BazhouSP</strain>
    </source>
</reference>
<evidence type="ECO:0008006" key="3">
    <source>
        <dbReference type="Google" id="ProtNLM"/>
    </source>
</evidence>
<protein>
    <recommendedName>
        <fullName evidence="3">F-box domain-containing protein</fullName>
    </recommendedName>
</protein>
<keyword evidence="2" id="KW-1185">Reference proteome</keyword>
<name>A0AAD4R3Q0_9BILA</name>
<evidence type="ECO:0000313" key="2">
    <source>
        <dbReference type="Proteomes" id="UP001201812"/>
    </source>
</evidence>
<evidence type="ECO:0000313" key="1">
    <source>
        <dbReference type="EMBL" id="KAI1707529.1"/>
    </source>
</evidence>
<dbReference type="Proteomes" id="UP001201812">
    <property type="component" value="Unassembled WGS sequence"/>
</dbReference>
<sequence>MDRHRNLPAKKNIVSSVAKTKATVFLLRDLFEYFNRRELSCLSTTCHRFRNVIDIDLRTTPHLVLKNHELWFKNDEWTVRSYGNGFFETASPPPKAPYLRFKYTIIFINSMTPNSLMEVLKNISHVWHNNRLTIAWEANFTPTAEFAQLVRTSQNLILRGNGALSMMDYLNEAACEEMSIEDYVEIPPVTLPVNSIIEFLSKSMDNERYQELAIRTRETPSRYEFEQLIEAIKQKFVASTTRWHFRLEIGMRHGEIEPNDFQIINNADNHYDLYILDMGSRCCMGSYPSYSLSDDE</sequence>
<comment type="caution">
    <text evidence="1">The sequence shown here is derived from an EMBL/GenBank/DDBJ whole genome shotgun (WGS) entry which is preliminary data.</text>
</comment>
<proteinExistence type="predicted"/>
<accession>A0AAD4R3Q0</accession>
<organism evidence="1 2">
    <name type="scientific">Ditylenchus destructor</name>
    <dbReference type="NCBI Taxonomy" id="166010"/>
    <lineage>
        <taxon>Eukaryota</taxon>
        <taxon>Metazoa</taxon>
        <taxon>Ecdysozoa</taxon>
        <taxon>Nematoda</taxon>
        <taxon>Chromadorea</taxon>
        <taxon>Rhabditida</taxon>
        <taxon>Tylenchina</taxon>
        <taxon>Tylenchomorpha</taxon>
        <taxon>Sphaerularioidea</taxon>
        <taxon>Anguinidae</taxon>
        <taxon>Anguininae</taxon>
        <taxon>Ditylenchus</taxon>
    </lineage>
</organism>
<dbReference type="EMBL" id="JAKKPZ010000040">
    <property type="protein sequence ID" value="KAI1707529.1"/>
    <property type="molecule type" value="Genomic_DNA"/>
</dbReference>
<gene>
    <name evidence="1" type="ORF">DdX_12364</name>
</gene>